<evidence type="ECO:0000256" key="1">
    <source>
        <dbReference type="SAM" id="MobiDB-lite"/>
    </source>
</evidence>
<feature type="region of interest" description="Disordered" evidence="1">
    <location>
        <begin position="1711"/>
        <end position="1734"/>
    </location>
</feature>
<reference evidence="2 3" key="1">
    <citation type="journal article" date="2022" name="bioRxiv">
        <title>Genomics of Preaxostyla Flagellates Illuminates Evolutionary Transitions and the Path Towards Mitochondrial Loss.</title>
        <authorList>
            <person name="Novak L.V.F."/>
            <person name="Treitli S.C."/>
            <person name="Pyrih J."/>
            <person name="Halakuc P."/>
            <person name="Pipaliya S.V."/>
            <person name="Vacek V."/>
            <person name="Brzon O."/>
            <person name="Soukal P."/>
            <person name="Eme L."/>
            <person name="Dacks J.B."/>
            <person name="Karnkowska A."/>
            <person name="Elias M."/>
            <person name="Hampl V."/>
        </authorList>
    </citation>
    <scope>NUCLEOTIDE SEQUENCE [LARGE SCALE GENOMIC DNA]</scope>
    <source>
        <strain evidence="2">NAU3</strain>
        <tissue evidence="2">Gut</tissue>
    </source>
</reference>
<gene>
    <name evidence="2" type="ORF">BLNAU_9109</name>
</gene>
<protein>
    <submittedName>
        <fullName evidence="2">Uncharacterized protein</fullName>
    </submittedName>
</protein>
<accession>A0ABQ9XWT3</accession>
<name>A0ABQ9XWT3_9EUKA</name>
<proteinExistence type="predicted"/>
<dbReference type="EMBL" id="JARBJD010000061">
    <property type="protein sequence ID" value="KAK2955949.1"/>
    <property type="molecule type" value="Genomic_DNA"/>
</dbReference>
<feature type="region of interest" description="Disordered" evidence="1">
    <location>
        <begin position="298"/>
        <end position="332"/>
    </location>
</feature>
<feature type="compositionally biased region" description="Low complexity" evidence="1">
    <location>
        <begin position="298"/>
        <end position="323"/>
    </location>
</feature>
<keyword evidence="3" id="KW-1185">Reference proteome</keyword>
<evidence type="ECO:0000313" key="2">
    <source>
        <dbReference type="EMBL" id="KAK2955949.1"/>
    </source>
</evidence>
<comment type="caution">
    <text evidence="2">The sequence shown here is derived from an EMBL/GenBank/DDBJ whole genome shotgun (WGS) entry which is preliminary data.</text>
</comment>
<feature type="compositionally biased region" description="Polar residues" evidence="1">
    <location>
        <begin position="1713"/>
        <end position="1724"/>
    </location>
</feature>
<sequence length="1734" mass="193672">MQNLEIRKREISWTILMKWFAEAAIGVELFRKQHISAPPLVSENFRIDTSDTIFIDPSSIRHEPHVIAGSLTSDMSTISSFVMNIYRTLDQTNRLSLPIDYEDTVFVYSRLMVALLNHFVTSGDLILQNSIPLDHVQTIVDVVAFFLMNDQHLELSNKIILAGVFNKILLEISKHDCVIQTAYLVRCEDDFEFSEQFVEGLNEVKKQHSMEVVRNLFFDWKEWVTMMEMVEKGVISLTDLSFLQSRCFRPTLEVLQVKYQNRANPPRIEEGIRAESSLEELQARLPFRSDSSLHSISSLSTETQLPSQHSSSSSDSQLLSSPQPALPNPHTSRDALIVHPREVLTVLHSLLSKPQLDSFPWNLRPGISPEKDLEIMHADLNTPVSLDERFDPSMFDETDDTKMIQSISRCIQIVATTQSTQCIDNMYSFLSLVIAGLHHTRKVIAAMCFHLFGRIIDFLPALDPRADQFRPLRSAFRDGTQIEQQALLELWRTWLSKRARGAPGRDMHVIDFDFDGFLTADLTDRSFFDQAVSFINQVLCHRSPSMTGQWKSDFILLFEKKHRVMDRLADKPGPWSNQRKSDLSHTLTHITFAEVLSLIHGYDFPSELTELITIDLERSPHWFDRFISPALFLSHTSIAPKHRHSFFPMDLMFERYLRDNPDYFFFKQSDLTICSVRKFLHSPLVGLHSLLVRCFTLHFDELIISRFVNMFIDVMFQRVPFDEFHILYSTFPPPRLLDLLISSSHLVKAEKPLWRGFLFIIWSLCGSVAPFGACSSLAKVFTMLAPFDSNPNEQELSLLRTVGIVVVSLHWLSIPPRFNSPLLYHLPSLAGVQRDVLQTLSSHSGIPSLIAPLTPESFIDSSSHITHDTDSLNRDFAKLIMFVRSVHFPILHYSFIELTYNGHYLKFLLSHTPAIVSVVLEFFHRFVSFSSDAVRMELVRLGLLDHVVFAVTNSSFLDDYEKGITEYYTLTLTEQNPTGTAHTVRITLSPTSDSTLEQWNITMFPTTSSTLKYDTKYKITKIVSSLTAQTSSFTSSMITTPTEPSRLTALRITGYPDSEKTVGFAVEGRMMSRDAIYTVTVNEAGTNILKSFNVTFLSSTTGTGSAVLFSSSTSLIELDYNTRYTVTGVKDSDDKDVLFVSGLSFTTKAEPERLLGVSSSLTFVDDLKTTITLSFNSCALLGQTQYTLTLQSKPQTNEQTHVKKLNVTTEADGTFSTLSVALYPFEDGEGRDTQLEFGTEYSLSSFTKQGVSVFFEAGTTSFCTPSEPSRIERVVSAVLNGDLSQIDITFEGRALVANLGLIKLKDGQNTWTSTSAMTCSSSTECSAQFNTGRIESIEKLLLGKIYSVTTPDPQKYVVNEGITVRVPSPPQIDSVSFDFANSIRTSCIISFHGTALIRPQLSQQLSHLDGRTLSIDSAGSESRICGSEDDPCRSMEVGRRIVREIGITSSTFSIIRNTTLRAHLKIESHEDSAIRAGPSTKPELFVSSPSSALSEGEGMIDVRGGRVWMNQVDVVVEQSPTLIFFRMIDGHLTLESCSIAGLSPSTPEMLNSDDFSCSWDTSAFVLENTTTSITSSTFTKLSTGGIKMTGGELTVETSAFHDNSPALSSFPSARRNIDCSDEGNLTIGSLSGGDGTPTSPSPWISSSNCTLSGLESILHAPFFIPALSSTSTAKFDKKKQTFSIAIQGATLIPCGLLLEVFDISKQEFPLVTPSPNEGSSTQRVPRSGLADLRF</sequence>
<dbReference type="Proteomes" id="UP001281761">
    <property type="component" value="Unassembled WGS sequence"/>
</dbReference>
<evidence type="ECO:0000313" key="3">
    <source>
        <dbReference type="Proteomes" id="UP001281761"/>
    </source>
</evidence>
<organism evidence="2 3">
    <name type="scientific">Blattamonas nauphoetae</name>
    <dbReference type="NCBI Taxonomy" id="2049346"/>
    <lineage>
        <taxon>Eukaryota</taxon>
        <taxon>Metamonada</taxon>
        <taxon>Preaxostyla</taxon>
        <taxon>Oxymonadida</taxon>
        <taxon>Blattamonas</taxon>
    </lineage>
</organism>